<organism evidence="2 3">
    <name type="scientific">Hebeloma cylindrosporum</name>
    <dbReference type="NCBI Taxonomy" id="76867"/>
    <lineage>
        <taxon>Eukaryota</taxon>
        <taxon>Fungi</taxon>
        <taxon>Dikarya</taxon>
        <taxon>Basidiomycota</taxon>
        <taxon>Agaricomycotina</taxon>
        <taxon>Agaricomycetes</taxon>
        <taxon>Agaricomycetidae</taxon>
        <taxon>Agaricales</taxon>
        <taxon>Agaricineae</taxon>
        <taxon>Hymenogastraceae</taxon>
        <taxon>Hebeloma</taxon>
    </lineage>
</organism>
<feature type="region of interest" description="Disordered" evidence="1">
    <location>
        <begin position="17"/>
        <end position="116"/>
    </location>
</feature>
<feature type="compositionally biased region" description="Basic and acidic residues" evidence="1">
    <location>
        <begin position="23"/>
        <end position="33"/>
    </location>
</feature>
<keyword evidence="3" id="KW-1185">Reference proteome</keyword>
<feature type="compositionally biased region" description="Low complexity" evidence="1">
    <location>
        <begin position="192"/>
        <end position="204"/>
    </location>
</feature>
<feature type="compositionally biased region" description="Low complexity" evidence="1">
    <location>
        <begin position="156"/>
        <end position="180"/>
    </location>
</feature>
<feature type="compositionally biased region" description="Polar residues" evidence="1">
    <location>
        <begin position="129"/>
        <end position="139"/>
    </location>
</feature>
<reference evidence="3" key="2">
    <citation type="submission" date="2015-01" db="EMBL/GenBank/DDBJ databases">
        <title>Evolutionary Origins and Diversification of the Mycorrhizal Mutualists.</title>
        <authorList>
            <consortium name="DOE Joint Genome Institute"/>
            <consortium name="Mycorrhizal Genomics Consortium"/>
            <person name="Kohler A."/>
            <person name="Kuo A."/>
            <person name="Nagy L.G."/>
            <person name="Floudas D."/>
            <person name="Copeland A."/>
            <person name="Barry K.W."/>
            <person name="Cichocki N."/>
            <person name="Veneault-Fourrey C."/>
            <person name="LaButti K."/>
            <person name="Lindquist E.A."/>
            <person name="Lipzen A."/>
            <person name="Lundell T."/>
            <person name="Morin E."/>
            <person name="Murat C."/>
            <person name="Riley R."/>
            <person name="Ohm R."/>
            <person name="Sun H."/>
            <person name="Tunlid A."/>
            <person name="Henrissat B."/>
            <person name="Grigoriev I.V."/>
            <person name="Hibbett D.S."/>
            <person name="Martin F."/>
        </authorList>
    </citation>
    <scope>NUCLEOTIDE SEQUENCE [LARGE SCALE GENOMIC DNA]</scope>
    <source>
        <strain evidence="3">h7</strain>
    </source>
</reference>
<feature type="compositionally biased region" description="Polar residues" evidence="1">
    <location>
        <begin position="434"/>
        <end position="446"/>
    </location>
</feature>
<name>A0A0C3BYV8_HEBCY</name>
<feature type="compositionally biased region" description="Basic and acidic residues" evidence="1">
    <location>
        <begin position="51"/>
        <end position="61"/>
    </location>
</feature>
<feature type="compositionally biased region" description="Polar residues" evidence="1">
    <location>
        <begin position="205"/>
        <end position="214"/>
    </location>
</feature>
<feature type="compositionally biased region" description="Polar residues" evidence="1">
    <location>
        <begin position="390"/>
        <end position="402"/>
    </location>
</feature>
<dbReference type="AlphaFoldDB" id="A0A0C3BYV8"/>
<reference evidence="2 3" key="1">
    <citation type="submission" date="2014-04" db="EMBL/GenBank/DDBJ databases">
        <authorList>
            <consortium name="DOE Joint Genome Institute"/>
            <person name="Kuo A."/>
            <person name="Gay G."/>
            <person name="Dore J."/>
            <person name="Kohler A."/>
            <person name="Nagy L.G."/>
            <person name="Floudas D."/>
            <person name="Copeland A."/>
            <person name="Barry K.W."/>
            <person name="Cichocki N."/>
            <person name="Veneault-Fourrey C."/>
            <person name="LaButti K."/>
            <person name="Lindquist E.A."/>
            <person name="Lipzen A."/>
            <person name="Lundell T."/>
            <person name="Morin E."/>
            <person name="Murat C."/>
            <person name="Sun H."/>
            <person name="Tunlid A."/>
            <person name="Henrissat B."/>
            <person name="Grigoriev I.V."/>
            <person name="Hibbett D.S."/>
            <person name="Martin F."/>
            <person name="Nordberg H.P."/>
            <person name="Cantor M.N."/>
            <person name="Hua S.X."/>
        </authorList>
    </citation>
    <scope>NUCLEOTIDE SEQUENCE [LARGE SCALE GENOMIC DNA]</scope>
    <source>
        <strain evidence="3">h7</strain>
    </source>
</reference>
<feature type="region of interest" description="Disordered" evidence="1">
    <location>
        <begin position="352"/>
        <end position="465"/>
    </location>
</feature>
<sequence>MIEFYGVLAGSQLSLVNSTTEGSRSKEMPRRSSFDMLRPTEVPRPSQDTTRSVKEKLRRPSIDILRLEGSQSSQASPPKDSAPDSDFLSTPGLDKFNSKRSILRDPNTPGTGQNVRFFARESYKVITPDQSLSTELQNKPQPPLPLEESPFLDHLAQAGQSASGSPSSIKRSPPSKTRPSVAEIFSLPQQTSSPGPAASPNNSNVDDSNMSLSFPNYIVPDDNSNLFDVSQQLDLPSFPPPGLQFDVNSPMFESSPLNDSVNDNSQLLSQEGGPNPYSTSTPYRPKDSKGKGKEKAAEEQKEDQPPIVPAPEVIDETIFHAKEKSPKFAPPLHERSQSFSLGQTLFYSMANDASKSTAEESAVHPSSEVKPETASASPPKGHRSRAMSDTVFQTMLRSTSTKAVEPEADINDESSSGLVVYSGAPSEPDPFSAHATTYYTPQTMIPTTPPKGTAKQQHNRKTSKEENLIISLQTQLALRTELCSQYETDFGKRATSW</sequence>
<proteinExistence type="predicted"/>
<protein>
    <submittedName>
        <fullName evidence="2">Uncharacterized protein</fullName>
    </submittedName>
</protein>
<evidence type="ECO:0000313" key="2">
    <source>
        <dbReference type="EMBL" id="KIM41775.1"/>
    </source>
</evidence>
<evidence type="ECO:0000256" key="1">
    <source>
        <dbReference type="SAM" id="MobiDB-lite"/>
    </source>
</evidence>
<feature type="compositionally biased region" description="Basic and acidic residues" evidence="1">
    <location>
        <begin position="357"/>
        <end position="371"/>
    </location>
</feature>
<feature type="compositionally biased region" description="Basic and acidic residues" evidence="1">
    <location>
        <begin position="284"/>
        <end position="304"/>
    </location>
</feature>
<gene>
    <name evidence="2" type="ORF">M413DRAFT_137841</name>
</gene>
<feature type="compositionally biased region" description="Polar residues" evidence="1">
    <location>
        <begin position="222"/>
        <end position="234"/>
    </location>
</feature>
<dbReference type="OrthoDB" id="2593174at2759"/>
<dbReference type="HOGENOM" id="CLU_548661_0_0_1"/>
<feature type="compositionally biased region" description="Basic and acidic residues" evidence="1">
    <location>
        <begin position="317"/>
        <end position="336"/>
    </location>
</feature>
<dbReference type="EMBL" id="KN831779">
    <property type="protein sequence ID" value="KIM41775.1"/>
    <property type="molecule type" value="Genomic_DNA"/>
</dbReference>
<accession>A0A0C3BYV8</accession>
<feature type="compositionally biased region" description="Polar residues" evidence="1">
    <location>
        <begin position="251"/>
        <end position="269"/>
    </location>
</feature>
<feature type="region of interest" description="Disordered" evidence="1">
    <location>
        <begin position="129"/>
        <end position="336"/>
    </location>
</feature>
<dbReference type="Proteomes" id="UP000053424">
    <property type="component" value="Unassembled WGS sequence"/>
</dbReference>
<dbReference type="STRING" id="686832.A0A0C3BYV8"/>
<evidence type="ECO:0000313" key="3">
    <source>
        <dbReference type="Proteomes" id="UP000053424"/>
    </source>
</evidence>